<keyword evidence="2" id="KW-1185">Reference proteome</keyword>
<protein>
    <submittedName>
        <fullName evidence="1">Uncharacterized protein</fullName>
    </submittedName>
</protein>
<reference evidence="1 2" key="1">
    <citation type="journal article" date="2018" name="Sci. Rep.">
        <title>Genomic signatures of local adaptation to the degree of environmental predictability in rotifers.</title>
        <authorList>
            <person name="Franch-Gras L."/>
            <person name="Hahn C."/>
            <person name="Garcia-Roger E.M."/>
            <person name="Carmona M.J."/>
            <person name="Serra M."/>
            <person name="Gomez A."/>
        </authorList>
    </citation>
    <scope>NUCLEOTIDE SEQUENCE [LARGE SCALE GENOMIC DNA]</scope>
    <source>
        <strain evidence="1">HYR1</strain>
    </source>
</reference>
<name>A0A3M7QCH1_BRAPC</name>
<dbReference type="EMBL" id="REGN01006592">
    <property type="protein sequence ID" value="RNA08949.1"/>
    <property type="molecule type" value="Genomic_DNA"/>
</dbReference>
<evidence type="ECO:0000313" key="2">
    <source>
        <dbReference type="Proteomes" id="UP000276133"/>
    </source>
</evidence>
<dbReference type="AlphaFoldDB" id="A0A3M7QCH1"/>
<dbReference type="Proteomes" id="UP000276133">
    <property type="component" value="Unassembled WGS sequence"/>
</dbReference>
<feature type="non-terminal residue" evidence="1">
    <location>
        <position position="1"/>
    </location>
</feature>
<evidence type="ECO:0000313" key="1">
    <source>
        <dbReference type="EMBL" id="RNA08949.1"/>
    </source>
</evidence>
<sequence>TAGNWNTIDKTSRSTVYEATISNKGIIKTKLISEWLHELNLDLVQNIIWSLGPLAERYENQHFFFEYFGSNLKINNMCFDYNKLHKN</sequence>
<gene>
    <name evidence="1" type="ORF">BpHYR1_008246</name>
</gene>
<organism evidence="1 2">
    <name type="scientific">Brachionus plicatilis</name>
    <name type="common">Marine rotifer</name>
    <name type="synonym">Brachionus muelleri</name>
    <dbReference type="NCBI Taxonomy" id="10195"/>
    <lineage>
        <taxon>Eukaryota</taxon>
        <taxon>Metazoa</taxon>
        <taxon>Spiralia</taxon>
        <taxon>Gnathifera</taxon>
        <taxon>Rotifera</taxon>
        <taxon>Eurotatoria</taxon>
        <taxon>Monogononta</taxon>
        <taxon>Pseudotrocha</taxon>
        <taxon>Ploima</taxon>
        <taxon>Brachionidae</taxon>
        <taxon>Brachionus</taxon>
    </lineage>
</organism>
<comment type="caution">
    <text evidence="1">The sequence shown here is derived from an EMBL/GenBank/DDBJ whole genome shotgun (WGS) entry which is preliminary data.</text>
</comment>
<proteinExistence type="predicted"/>
<accession>A0A3M7QCH1</accession>